<dbReference type="AlphaFoldDB" id="W4K438"/>
<feature type="compositionally biased region" description="Basic residues" evidence="1">
    <location>
        <begin position="498"/>
        <end position="511"/>
    </location>
</feature>
<feature type="compositionally biased region" description="Low complexity" evidence="1">
    <location>
        <begin position="252"/>
        <end position="261"/>
    </location>
</feature>
<accession>W4K438</accession>
<evidence type="ECO:0000313" key="2">
    <source>
        <dbReference type="EMBL" id="ETW80608.1"/>
    </source>
</evidence>
<feature type="compositionally biased region" description="Polar residues" evidence="1">
    <location>
        <begin position="33"/>
        <end position="43"/>
    </location>
</feature>
<dbReference type="eggNOG" id="ENOG502SFFQ">
    <property type="taxonomic scope" value="Eukaryota"/>
</dbReference>
<feature type="compositionally biased region" description="Basic and acidic residues" evidence="1">
    <location>
        <begin position="460"/>
        <end position="471"/>
    </location>
</feature>
<protein>
    <submittedName>
        <fullName evidence="2">Uncharacterized protein</fullName>
    </submittedName>
</protein>
<feature type="compositionally biased region" description="Low complexity" evidence="1">
    <location>
        <begin position="445"/>
        <end position="459"/>
    </location>
</feature>
<dbReference type="Proteomes" id="UP000030671">
    <property type="component" value="Unassembled WGS sequence"/>
</dbReference>
<feature type="region of interest" description="Disordered" evidence="1">
    <location>
        <begin position="426"/>
        <end position="511"/>
    </location>
</feature>
<proteinExistence type="predicted"/>
<gene>
    <name evidence="2" type="ORF">HETIRDRAFT_418604</name>
</gene>
<feature type="region of interest" description="Disordered" evidence="1">
    <location>
        <begin position="235"/>
        <end position="413"/>
    </location>
</feature>
<dbReference type="KEGG" id="hir:HETIRDRAFT_418604"/>
<dbReference type="InParanoid" id="W4K438"/>
<dbReference type="HOGENOM" id="CLU_533228_0_0_1"/>
<organism evidence="2 3">
    <name type="scientific">Heterobasidion irregulare (strain TC 32-1)</name>
    <dbReference type="NCBI Taxonomy" id="747525"/>
    <lineage>
        <taxon>Eukaryota</taxon>
        <taxon>Fungi</taxon>
        <taxon>Dikarya</taxon>
        <taxon>Basidiomycota</taxon>
        <taxon>Agaricomycotina</taxon>
        <taxon>Agaricomycetes</taxon>
        <taxon>Russulales</taxon>
        <taxon>Bondarzewiaceae</taxon>
        <taxon>Heterobasidion</taxon>
        <taxon>Heterobasidion annosum species complex</taxon>
    </lineage>
</organism>
<dbReference type="EMBL" id="KI925459">
    <property type="protein sequence ID" value="ETW80608.1"/>
    <property type="molecule type" value="Genomic_DNA"/>
</dbReference>
<feature type="region of interest" description="Disordered" evidence="1">
    <location>
        <begin position="30"/>
        <end position="54"/>
    </location>
</feature>
<keyword evidence="3" id="KW-1185">Reference proteome</keyword>
<dbReference type="GeneID" id="20673491"/>
<feature type="compositionally biased region" description="Basic and acidic residues" evidence="1">
    <location>
        <begin position="404"/>
        <end position="413"/>
    </location>
</feature>
<reference evidence="2 3" key="1">
    <citation type="journal article" date="2012" name="New Phytol.">
        <title>Insight into trade-off between wood decay and parasitism from the genome of a fungal forest pathogen.</title>
        <authorList>
            <person name="Olson A."/>
            <person name="Aerts A."/>
            <person name="Asiegbu F."/>
            <person name="Belbahri L."/>
            <person name="Bouzid O."/>
            <person name="Broberg A."/>
            <person name="Canback B."/>
            <person name="Coutinho P.M."/>
            <person name="Cullen D."/>
            <person name="Dalman K."/>
            <person name="Deflorio G."/>
            <person name="van Diepen L.T."/>
            <person name="Dunand C."/>
            <person name="Duplessis S."/>
            <person name="Durling M."/>
            <person name="Gonthier P."/>
            <person name="Grimwood J."/>
            <person name="Fossdal C.G."/>
            <person name="Hansson D."/>
            <person name="Henrissat B."/>
            <person name="Hietala A."/>
            <person name="Himmelstrand K."/>
            <person name="Hoffmeister D."/>
            <person name="Hogberg N."/>
            <person name="James T.Y."/>
            <person name="Karlsson M."/>
            <person name="Kohler A."/>
            <person name="Kues U."/>
            <person name="Lee Y.H."/>
            <person name="Lin Y.C."/>
            <person name="Lind M."/>
            <person name="Lindquist E."/>
            <person name="Lombard V."/>
            <person name="Lucas S."/>
            <person name="Lunden K."/>
            <person name="Morin E."/>
            <person name="Murat C."/>
            <person name="Park J."/>
            <person name="Raffaello T."/>
            <person name="Rouze P."/>
            <person name="Salamov A."/>
            <person name="Schmutz J."/>
            <person name="Solheim H."/>
            <person name="Stahlberg J."/>
            <person name="Velez H."/>
            <person name="de Vries R.P."/>
            <person name="Wiebenga A."/>
            <person name="Woodward S."/>
            <person name="Yakovlev I."/>
            <person name="Garbelotto M."/>
            <person name="Martin F."/>
            <person name="Grigoriev I.V."/>
            <person name="Stenlid J."/>
        </authorList>
    </citation>
    <scope>NUCLEOTIDE SEQUENCE [LARGE SCALE GENOMIC DNA]</scope>
    <source>
        <strain evidence="2 3">TC 32-1</strain>
    </source>
</reference>
<feature type="compositionally biased region" description="Low complexity" evidence="1">
    <location>
        <begin position="374"/>
        <end position="397"/>
    </location>
</feature>
<evidence type="ECO:0000256" key="1">
    <source>
        <dbReference type="SAM" id="MobiDB-lite"/>
    </source>
</evidence>
<name>W4K438_HETIT</name>
<sequence length="511" mass="56040">MEFYTRPSHQLYTAPQSHFMYLDMDSEPPRWSVATSSERSTLDNPPAPTPASAERYDPLGMLQVSEAETARVAMVAQHPPKEFPYLVRPGVMSDGRWTSNHPDVLAYMENPVEGLPESPVGFHAMLHVLAALHILTWPNHPMWSWFWPRNSWAQVADFIFAFMEASPSAIMYPYAHACRETLVRSVYQNWKGIHAHADRRAGVEEDTLDAHWKAVCKRSSLMDPQKWPSVLLRGVALPTAKKTTRRPPPPARTTTRRPTPAINKDMQPTRTSARVAERLRASLEKSVPPTPAEAGPSETGTREANKPLRPSPLANSPAEADDIPAAGPQEPVQPKSVSTRARSQRAKKQSANAATGAVVPTRTSARLVPRERSASTSSSTAVASGAEPRGRSSSSSSTAIDAPADVKGKGKAKDVIADEDVEMAVAEAPKPVEVTQLAPQKRATRAQTRATRVATVEPVAKPEPEVEEKTTKGSKRKRAADLPADAEQEETAPEPPKKRSRPTKARNVRRR</sequence>
<dbReference type="RefSeq" id="XP_009547335.1">
    <property type="nucleotide sequence ID" value="XM_009549040.1"/>
</dbReference>
<evidence type="ECO:0000313" key="3">
    <source>
        <dbReference type="Proteomes" id="UP000030671"/>
    </source>
</evidence>